<evidence type="ECO:0000313" key="3">
    <source>
        <dbReference type="Proteomes" id="UP000229730"/>
    </source>
</evidence>
<dbReference type="EMBL" id="PDEM01000032">
    <property type="protein sequence ID" value="PHZ83549.1"/>
    <property type="molecule type" value="Genomic_DNA"/>
</dbReference>
<evidence type="ECO:0000256" key="1">
    <source>
        <dbReference type="SAM" id="SignalP"/>
    </source>
</evidence>
<feature type="chain" id="PRO_5013888827" evidence="1">
    <location>
        <begin position="24"/>
        <end position="92"/>
    </location>
</feature>
<proteinExistence type="predicted"/>
<keyword evidence="1" id="KW-0732">Signal</keyword>
<comment type="caution">
    <text evidence="2">The sequence shown here is derived from an EMBL/GenBank/DDBJ whole genome shotgun (WGS) entry which is preliminary data.</text>
</comment>
<sequence>MKNYMTPALFAAAFISVGTVAHAADLKNMDAVSYTLYVETEEATKTVVIGPNETIKDICVDCYIAIEDNDSDISIATEPKLVIKNGQLVIEE</sequence>
<keyword evidence="3" id="KW-1185">Reference proteome</keyword>
<dbReference type="AlphaFoldDB" id="A0A2G4YMI8"/>
<reference evidence="2 3" key="1">
    <citation type="submission" date="2017-10" db="EMBL/GenBank/DDBJ databases">
        <title>Frigbacter circumglobatus gen. nov. sp. nov., isolated from sediment cultured in situ.</title>
        <authorList>
            <person name="Zhao Z."/>
        </authorList>
    </citation>
    <scope>NUCLEOTIDE SEQUENCE [LARGE SCALE GENOMIC DNA]</scope>
    <source>
        <strain evidence="2 3">ZYL</strain>
    </source>
</reference>
<dbReference type="InParanoid" id="A0A2G4YMI8"/>
<dbReference type="OrthoDB" id="9984349at2"/>
<feature type="signal peptide" evidence="1">
    <location>
        <begin position="1"/>
        <end position="23"/>
    </location>
</feature>
<protein>
    <submittedName>
        <fullName evidence="2">Uncharacterized protein</fullName>
    </submittedName>
</protein>
<dbReference type="Proteomes" id="UP000229730">
    <property type="component" value="Unassembled WGS sequence"/>
</dbReference>
<organism evidence="2 3">
    <name type="scientific">Paremcibacter congregatus</name>
    <dbReference type="NCBI Taxonomy" id="2043170"/>
    <lineage>
        <taxon>Bacteria</taxon>
        <taxon>Pseudomonadati</taxon>
        <taxon>Pseudomonadota</taxon>
        <taxon>Alphaproteobacteria</taxon>
        <taxon>Emcibacterales</taxon>
        <taxon>Emcibacteraceae</taxon>
        <taxon>Paremcibacter</taxon>
    </lineage>
</organism>
<dbReference type="RefSeq" id="WP_099475054.1">
    <property type="nucleotide sequence ID" value="NZ_CAXBMK010000013.1"/>
</dbReference>
<name>A0A2G4YMI8_9PROT</name>
<evidence type="ECO:0000313" key="2">
    <source>
        <dbReference type="EMBL" id="PHZ83549.1"/>
    </source>
</evidence>
<gene>
    <name evidence="2" type="ORF">CRD36_16420</name>
</gene>
<accession>A0A2G4YMI8</accession>